<keyword evidence="5 6" id="KW-0233">DNA recombination</keyword>
<reference evidence="7 8" key="1">
    <citation type="submission" date="2018-12" db="EMBL/GenBank/DDBJ databases">
        <authorList>
            <person name="Criscuolo A."/>
        </authorList>
    </citation>
    <scope>NUCLEOTIDE SEQUENCE [LARGE SCALE GENOMIC DNA]</scope>
    <source>
        <strain evidence="7">ACIP1116241</strain>
    </source>
</reference>
<evidence type="ECO:0000313" key="8">
    <source>
        <dbReference type="Proteomes" id="UP000270743"/>
    </source>
</evidence>
<dbReference type="PANTHER" id="PTHR33217">
    <property type="entry name" value="TRANSPOSASE FOR INSERTION SEQUENCE ELEMENT IS1081"/>
    <property type="match status" value="1"/>
</dbReference>
<gene>
    <name evidence="7" type="ORF">PARHAE_01594</name>
</gene>
<evidence type="ECO:0000256" key="3">
    <source>
        <dbReference type="ARBA" id="ARBA00022578"/>
    </source>
</evidence>
<dbReference type="GO" id="GO:0003677">
    <property type="term" value="F:DNA binding"/>
    <property type="evidence" value="ECO:0007669"/>
    <property type="project" value="UniProtKB-UniRule"/>
</dbReference>
<keyword evidence="6" id="KW-0814">Transposable element</keyword>
<evidence type="ECO:0000313" key="7">
    <source>
        <dbReference type="EMBL" id="VDS08410.1"/>
    </source>
</evidence>
<keyword evidence="3 6" id="KW-0815">Transposition</keyword>
<dbReference type="Pfam" id="PF00872">
    <property type="entry name" value="Transposase_mut"/>
    <property type="match status" value="1"/>
</dbReference>
<name>A0A447ILR4_9RHOB</name>
<evidence type="ECO:0000256" key="5">
    <source>
        <dbReference type="ARBA" id="ARBA00023172"/>
    </source>
</evidence>
<evidence type="ECO:0000256" key="1">
    <source>
        <dbReference type="ARBA" id="ARBA00002190"/>
    </source>
</evidence>
<comment type="similarity">
    <text evidence="2 6">Belongs to the transposase mutator family.</text>
</comment>
<protein>
    <recommendedName>
        <fullName evidence="6">Mutator family transposase</fullName>
    </recommendedName>
</protein>
<dbReference type="PANTHER" id="PTHR33217:SF7">
    <property type="entry name" value="TRANSPOSASE FOR INSERTION SEQUENCE ELEMENT IS1081"/>
    <property type="match status" value="1"/>
</dbReference>
<evidence type="ECO:0000256" key="2">
    <source>
        <dbReference type="ARBA" id="ARBA00010961"/>
    </source>
</evidence>
<dbReference type="AlphaFoldDB" id="A0A447ILR4"/>
<evidence type="ECO:0000256" key="6">
    <source>
        <dbReference type="RuleBase" id="RU365089"/>
    </source>
</evidence>
<sequence>MDDAEHDVLAYMSFSKEHRAKLHSTNPIERLNGEIKRRPDVVGIFPNDDAIVRLVGALLLEQNDEWTVQRTRYMTLETIASMGDDPVISLPAAAS</sequence>
<keyword evidence="4 6" id="KW-0238">DNA-binding</keyword>
<dbReference type="InterPro" id="IPR001207">
    <property type="entry name" value="Transposase_mutator"/>
</dbReference>
<dbReference type="GO" id="GO:0004803">
    <property type="term" value="F:transposase activity"/>
    <property type="evidence" value="ECO:0007669"/>
    <property type="project" value="UniProtKB-UniRule"/>
</dbReference>
<dbReference type="EMBL" id="UZWE01000027">
    <property type="protein sequence ID" value="VDS08410.1"/>
    <property type="molecule type" value="Genomic_DNA"/>
</dbReference>
<dbReference type="GO" id="GO:0006313">
    <property type="term" value="P:DNA transposition"/>
    <property type="evidence" value="ECO:0007669"/>
    <property type="project" value="UniProtKB-UniRule"/>
</dbReference>
<organism evidence="7 8">
    <name type="scientific">Paracoccus haematequi</name>
    <dbReference type="NCBI Taxonomy" id="2491866"/>
    <lineage>
        <taxon>Bacteria</taxon>
        <taxon>Pseudomonadati</taxon>
        <taxon>Pseudomonadota</taxon>
        <taxon>Alphaproteobacteria</taxon>
        <taxon>Rhodobacterales</taxon>
        <taxon>Paracoccaceae</taxon>
        <taxon>Paracoccus</taxon>
    </lineage>
</organism>
<comment type="function">
    <text evidence="1 6">Required for the transposition of the insertion element.</text>
</comment>
<proteinExistence type="inferred from homology"/>
<accession>A0A447ILR4</accession>
<keyword evidence="8" id="KW-1185">Reference proteome</keyword>
<dbReference type="Proteomes" id="UP000270743">
    <property type="component" value="Unassembled WGS sequence"/>
</dbReference>
<evidence type="ECO:0000256" key="4">
    <source>
        <dbReference type="ARBA" id="ARBA00023125"/>
    </source>
</evidence>